<evidence type="ECO:0000256" key="1">
    <source>
        <dbReference type="ARBA" id="ARBA00004651"/>
    </source>
</evidence>
<feature type="compositionally biased region" description="Polar residues" evidence="8">
    <location>
        <begin position="1"/>
        <end position="16"/>
    </location>
</feature>
<keyword evidence="2 7" id="KW-0813">Transport</keyword>
<evidence type="ECO:0000256" key="8">
    <source>
        <dbReference type="SAM" id="MobiDB-lite"/>
    </source>
</evidence>
<evidence type="ECO:0000256" key="7">
    <source>
        <dbReference type="RuleBase" id="RU363032"/>
    </source>
</evidence>
<name>A0A4T2CCI7_9MICO</name>
<dbReference type="Pfam" id="PF00528">
    <property type="entry name" value="BPD_transp_1"/>
    <property type="match status" value="1"/>
</dbReference>
<evidence type="ECO:0000256" key="6">
    <source>
        <dbReference type="ARBA" id="ARBA00023136"/>
    </source>
</evidence>
<dbReference type="Gene3D" id="1.10.3720.10">
    <property type="entry name" value="MetI-like"/>
    <property type="match status" value="1"/>
</dbReference>
<keyword evidence="11" id="KW-1185">Reference proteome</keyword>
<protein>
    <submittedName>
        <fullName evidence="10">Carbohydrate ABC transporter permease</fullName>
    </submittedName>
</protein>
<feature type="transmembrane region" description="Helical" evidence="7">
    <location>
        <begin position="139"/>
        <end position="157"/>
    </location>
</feature>
<keyword evidence="3" id="KW-1003">Cell membrane</keyword>
<keyword evidence="6 7" id="KW-0472">Membrane</keyword>
<reference evidence="10 11" key="1">
    <citation type="journal article" date="2019" name="Microorganisms">
        <title>Systematic Affiliation and Genome Analysis of Subtercola vilae DB165(T) with Particular Emphasis on Cold Adaptation of an Isolate from a High-Altitude Cold Volcano Lake.</title>
        <authorList>
            <person name="Villalobos A.S."/>
            <person name="Wiese J."/>
            <person name="Imhoff J.F."/>
            <person name="Dorador C."/>
            <person name="Keller A."/>
            <person name="Hentschel U."/>
        </authorList>
    </citation>
    <scope>NUCLEOTIDE SEQUENCE [LARGE SCALE GENOMIC DNA]</scope>
    <source>
        <strain evidence="10 11">DB165</strain>
    </source>
</reference>
<feature type="domain" description="ABC transmembrane type-1" evidence="9">
    <location>
        <begin position="104"/>
        <end position="295"/>
    </location>
</feature>
<sequence>MTDRNSTIETDTSNDVPLSATPPRVAPPRSSSAAHRTGGRRVGDRISALFSTGLTRIVLVGLAAGTIAPLVFMVFKSLTKQDGTNAVTFDAWAAVLNGKLPQAGLISLQVSVIAILVILSIATLAAFGFAKLSFTGSQPIMATIIVLMLVPGQTFIITEYFNFSHLGLIGNIPAVGVLYGVTQIPFATFILTNFFRAIPDELVEAAIIDGASYPRVFWSIFLPLARPAMVTVGVLAFIGVWNDLLIALLFLPTPGSRTLSVVMAGAQDTRTFDVSQVMAGSLLSAIPCIIVYVIFQRQIAVGLTAGTGK</sequence>
<comment type="caution">
    <text evidence="10">The sequence shown here is derived from an EMBL/GenBank/DDBJ whole genome shotgun (WGS) entry which is preliminary data.</text>
</comment>
<dbReference type="PANTHER" id="PTHR43744:SF12">
    <property type="entry name" value="ABC TRANSPORTER PERMEASE PROTEIN MG189-RELATED"/>
    <property type="match status" value="1"/>
</dbReference>
<feature type="transmembrane region" description="Helical" evidence="7">
    <location>
        <begin position="277"/>
        <end position="295"/>
    </location>
</feature>
<dbReference type="EMBL" id="QYRT01000001">
    <property type="protein sequence ID" value="TIH40981.1"/>
    <property type="molecule type" value="Genomic_DNA"/>
</dbReference>
<accession>A0A4T2CCI7</accession>
<keyword evidence="4 7" id="KW-0812">Transmembrane</keyword>
<keyword evidence="5 7" id="KW-1133">Transmembrane helix</keyword>
<dbReference type="Proteomes" id="UP000306192">
    <property type="component" value="Unassembled WGS sequence"/>
</dbReference>
<organism evidence="10 11">
    <name type="scientific">Subtercola vilae</name>
    <dbReference type="NCBI Taxonomy" id="2056433"/>
    <lineage>
        <taxon>Bacteria</taxon>
        <taxon>Bacillati</taxon>
        <taxon>Actinomycetota</taxon>
        <taxon>Actinomycetes</taxon>
        <taxon>Micrococcales</taxon>
        <taxon>Microbacteriaceae</taxon>
        <taxon>Subtercola</taxon>
    </lineage>
</organism>
<dbReference type="RefSeq" id="WP_136640321.1">
    <property type="nucleotide sequence ID" value="NZ_QYRT01000001.1"/>
</dbReference>
<feature type="transmembrane region" description="Helical" evidence="7">
    <location>
        <begin position="54"/>
        <end position="75"/>
    </location>
</feature>
<dbReference type="OrthoDB" id="9794684at2"/>
<comment type="similarity">
    <text evidence="7">Belongs to the binding-protein-dependent transport system permease family.</text>
</comment>
<evidence type="ECO:0000313" key="11">
    <source>
        <dbReference type="Proteomes" id="UP000306192"/>
    </source>
</evidence>
<evidence type="ECO:0000256" key="3">
    <source>
        <dbReference type="ARBA" id="ARBA00022475"/>
    </source>
</evidence>
<evidence type="ECO:0000256" key="2">
    <source>
        <dbReference type="ARBA" id="ARBA00022448"/>
    </source>
</evidence>
<dbReference type="GO" id="GO:0055085">
    <property type="term" value="P:transmembrane transport"/>
    <property type="evidence" value="ECO:0007669"/>
    <property type="project" value="InterPro"/>
</dbReference>
<dbReference type="AlphaFoldDB" id="A0A4T2CCI7"/>
<gene>
    <name evidence="10" type="ORF">D4765_00855</name>
</gene>
<feature type="transmembrane region" description="Helical" evidence="7">
    <location>
        <begin position="106"/>
        <end position="127"/>
    </location>
</feature>
<dbReference type="CDD" id="cd06261">
    <property type="entry name" value="TM_PBP2"/>
    <property type="match status" value="1"/>
</dbReference>
<dbReference type="SUPFAM" id="SSF161098">
    <property type="entry name" value="MetI-like"/>
    <property type="match status" value="1"/>
</dbReference>
<evidence type="ECO:0000313" key="10">
    <source>
        <dbReference type="EMBL" id="TIH40981.1"/>
    </source>
</evidence>
<feature type="transmembrane region" description="Helical" evidence="7">
    <location>
        <begin position="177"/>
        <end position="195"/>
    </location>
</feature>
<proteinExistence type="inferred from homology"/>
<dbReference type="InterPro" id="IPR000515">
    <property type="entry name" value="MetI-like"/>
</dbReference>
<evidence type="ECO:0000256" key="5">
    <source>
        <dbReference type="ARBA" id="ARBA00022989"/>
    </source>
</evidence>
<feature type="compositionally biased region" description="Low complexity" evidence="8">
    <location>
        <begin position="19"/>
        <end position="34"/>
    </location>
</feature>
<dbReference type="PROSITE" id="PS50928">
    <property type="entry name" value="ABC_TM1"/>
    <property type="match status" value="1"/>
</dbReference>
<evidence type="ECO:0000256" key="4">
    <source>
        <dbReference type="ARBA" id="ARBA00022692"/>
    </source>
</evidence>
<evidence type="ECO:0000259" key="9">
    <source>
        <dbReference type="PROSITE" id="PS50928"/>
    </source>
</evidence>
<dbReference type="InterPro" id="IPR035906">
    <property type="entry name" value="MetI-like_sf"/>
</dbReference>
<comment type="subcellular location">
    <subcellularLocation>
        <location evidence="1 7">Cell membrane</location>
        <topology evidence="1 7">Multi-pass membrane protein</topology>
    </subcellularLocation>
</comment>
<dbReference type="PANTHER" id="PTHR43744">
    <property type="entry name" value="ABC TRANSPORTER PERMEASE PROTEIN MG189-RELATED-RELATED"/>
    <property type="match status" value="1"/>
</dbReference>
<feature type="region of interest" description="Disordered" evidence="8">
    <location>
        <begin position="1"/>
        <end position="39"/>
    </location>
</feature>
<dbReference type="GO" id="GO:0005886">
    <property type="term" value="C:plasma membrane"/>
    <property type="evidence" value="ECO:0007669"/>
    <property type="project" value="UniProtKB-SubCell"/>
</dbReference>